<evidence type="ECO:0000259" key="1">
    <source>
        <dbReference type="Pfam" id="PF11575"/>
    </source>
</evidence>
<dbReference type="EMBL" id="MAEM01000144">
    <property type="protein sequence ID" value="OBS02794.1"/>
    <property type="molecule type" value="Genomic_DNA"/>
</dbReference>
<name>A0A1A6BKP6_MYCGO</name>
<feature type="domain" description="Ferric siderophore reductase C-terminal" evidence="1">
    <location>
        <begin position="195"/>
        <end position="215"/>
    </location>
</feature>
<gene>
    <name evidence="2" type="ORF">A9W98_12990</name>
</gene>
<organism evidence="2 3">
    <name type="scientific">Mycobacterium gordonae</name>
    <dbReference type="NCBI Taxonomy" id="1778"/>
    <lineage>
        <taxon>Bacteria</taxon>
        <taxon>Bacillati</taxon>
        <taxon>Actinomycetota</taxon>
        <taxon>Actinomycetes</taxon>
        <taxon>Mycobacteriales</taxon>
        <taxon>Mycobacteriaceae</taxon>
        <taxon>Mycobacterium</taxon>
    </lineage>
</organism>
<protein>
    <submittedName>
        <fullName evidence="2">Iron reductase</fullName>
    </submittedName>
</protein>
<comment type="caution">
    <text evidence="2">The sequence shown here is derived from an EMBL/GenBank/DDBJ whole genome shotgun (WGS) entry which is preliminary data.</text>
</comment>
<sequence>MNIAAELAEISTYGGFFALTVGGDPAGWHPVAQSYAAGYADLIEATSRRYGAADLRIGASLVHLGHAARLWSPVLACVLARAVIPDLADLQRADDGAQLRLPEPAGETASPCPDLLYRVVVADHLEPFAAGLRIKLAPGLLHGNIASALVGTSRQLLAARPDLRASIAKVTSELLSTGKLAGTGAITSADLDFRRNSCCLYYRVPGGGMCGDCALR</sequence>
<dbReference type="RefSeq" id="WP_065133084.1">
    <property type="nucleotide sequence ID" value="NZ_JANFXG010000160.1"/>
</dbReference>
<dbReference type="InterPro" id="IPR024726">
    <property type="entry name" value="FhuF_C"/>
</dbReference>
<evidence type="ECO:0000313" key="3">
    <source>
        <dbReference type="Proteomes" id="UP000093757"/>
    </source>
</evidence>
<accession>A0A1A6BKP6</accession>
<dbReference type="AlphaFoldDB" id="A0A1A6BKP6"/>
<proteinExistence type="predicted"/>
<dbReference type="Proteomes" id="UP000093757">
    <property type="component" value="Unassembled WGS sequence"/>
</dbReference>
<reference evidence="2 3" key="1">
    <citation type="submission" date="2016-06" db="EMBL/GenBank/DDBJ databases">
        <authorList>
            <person name="Kjaerup R.B."/>
            <person name="Dalgaard T.S."/>
            <person name="Juul-Madsen H.R."/>
        </authorList>
    </citation>
    <scope>NUCLEOTIDE SEQUENCE [LARGE SCALE GENOMIC DNA]</scope>
    <source>
        <strain evidence="2 3">1245752.6</strain>
    </source>
</reference>
<evidence type="ECO:0000313" key="2">
    <source>
        <dbReference type="EMBL" id="OBS02794.1"/>
    </source>
</evidence>
<dbReference type="Pfam" id="PF11575">
    <property type="entry name" value="FhuF_C"/>
    <property type="match status" value="1"/>
</dbReference>
<dbReference type="OrthoDB" id="3290158at2"/>
<dbReference type="GO" id="GO:0051537">
    <property type="term" value="F:2 iron, 2 sulfur cluster binding"/>
    <property type="evidence" value="ECO:0007669"/>
    <property type="project" value="InterPro"/>
</dbReference>